<evidence type="ECO:0000256" key="6">
    <source>
        <dbReference type="ARBA" id="ARBA00029440"/>
    </source>
</evidence>
<organism evidence="7 8">
    <name type="scientific">Dioscorea zingiberensis</name>
    <dbReference type="NCBI Taxonomy" id="325984"/>
    <lineage>
        <taxon>Eukaryota</taxon>
        <taxon>Viridiplantae</taxon>
        <taxon>Streptophyta</taxon>
        <taxon>Embryophyta</taxon>
        <taxon>Tracheophyta</taxon>
        <taxon>Spermatophyta</taxon>
        <taxon>Magnoliopsida</taxon>
        <taxon>Liliopsida</taxon>
        <taxon>Dioscoreales</taxon>
        <taxon>Dioscoreaceae</taxon>
        <taxon>Dioscorea</taxon>
    </lineage>
</organism>
<dbReference type="GO" id="GO:0030170">
    <property type="term" value="F:pyridoxal phosphate binding"/>
    <property type="evidence" value="ECO:0007669"/>
    <property type="project" value="TreeGrafter"/>
</dbReference>
<reference evidence="7" key="1">
    <citation type="submission" date="2021-03" db="EMBL/GenBank/DDBJ databases">
        <authorList>
            <person name="Li Z."/>
            <person name="Yang C."/>
        </authorList>
    </citation>
    <scope>NUCLEOTIDE SEQUENCE</scope>
    <source>
        <strain evidence="7">Dzin_1.0</strain>
        <tissue evidence="7">Leaf</tissue>
    </source>
</reference>
<evidence type="ECO:0000256" key="2">
    <source>
        <dbReference type="ARBA" id="ARBA00022576"/>
    </source>
</evidence>
<proteinExistence type="predicted"/>
<name>A0A9D5D6E6_9LILI</name>
<keyword evidence="3" id="KW-0028">Amino-acid biosynthesis</keyword>
<evidence type="ECO:0000256" key="5">
    <source>
        <dbReference type="ARBA" id="ARBA00022898"/>
    </source>
</evidence>
<dbReference type="InterPro" id="IPR022278">
    <property type="entry name" value="Pser_aminoTfrase"/>
</dbReference>
<dbReference type="PANTHER" id="PTHR43247:SF1">
    <property type="entry name" value="PHOSPHOSERINE AMINOTRANSFERASE"/>
    <property type="match status" value="1"/>
</dbReference>
<dbReference type="EMBL" id="JAGGNH010000001">
    <property type="protein sequence ID" value="KAJ0985589.1"/>
    <property type="molecule type" value="Genomic_DNA"/>
</dbReference>
<gene>
    <name evidence="7" type="ORF">J5N97_003945</name>
</gene>
<dbReference type="GO" id="GO:0009570">
    <property type="term" value="C:chloroplast stroma"/>
    <property type="evidence" value="ECO:0007669"/>
    <property type="project" value="TreeGrafter"/>
</dbReference>
<protein>
    <submittedName>
        <fullName evidence="7">Uncharacterized protein</fullName>
    </submittedName>
</protein>
<comment type="caution">
    <text evidence="7">The sequence shown here is derived from an EMBL/GenBank/DDBJ whole genome shotgun (WGS) entry which is preliminary data.</text>
</comment>
<evidence type="ECO:0000256" key="4">
    <source>
        <dbReference type="ARBA" id="ARBA00022679"/>
    </source>
</evidence>
<dbReference type="PANTHER" id="PTHR43247">
    <property type="entry name" value="PHOSPHOSERINE AMINOTRANSFERASE"/>
    <property type="match status" value="1"/>
</dbReference>
<keyword evidence="8" id="KW-1185">Reference proteome</keyword>
<evidence type="ECO:0000313" key="8">
    <source>
        <dbReference type="Proteomes" id="UP001085076"/>
    </source>
</evidence>
<dbReference type="Gene3D" id="3.90.1150.10">
    <property type="entry name" value="Aspartate Aminotransferase, domain 1"/>
    <property type="match status" value="1"/>
</dbReference>
<keyword evidence="4" id="KW-0808">Transferase</keyword>
<evidence type="ECO:0000256" key="3">
    <source>
        <dbReference type="ARBA" id="ARBA00022605"/>
    </source>
</evidence>
<dbReference type="AlphaFoldDB" id="A0A9D5D6E6"/>
<dbReference type="GO" id="GO:0006564">
    <property type="term" value="P:L-serine biosynthetic process"/>
    <property type="evidence" value="ECO:0007669"/>
    <property type="project" value="InterPro"/>
</dbReference>
<evidence type="ECO:0000313" key="7">
    <source>
        <dbReference type="EMBL" id="KAJ0985589.1"/>
    </source>
</evidence>
<dbReference type="GO" id="GO:0004648">
    <property type="term" value="F:O-phospho-L-serine:2-oxoglutarate aminotransferase activity"/>
    <property type="evidence" value="ECO:0007669"/>
    <property type="project" value="InterPro"/>
</dbReference>
<accession>A0A9D5D6E6</accession>
<dbReference type="InterPro" id="IPR015422">
    <property type="entry name" value="PyrdxlP-dep_Trfase_small"/>
</dbReference>
<comment type="pathway">
    <text evidence="6">Amino-acid biosynthesis.</text>
</comment>
<reference evidence="7" key="2">
    <citation type="journal article" date="2022" name="Hortic Res">
        <title>The genome of Dioscorea zingiberensis sheds light on the biosynthesis, origin and evolution of the medicinally important diosgenin saponins.</title>
        <authorList>
            <person name="Li Y."/>
            <person name="Tan C."/>
            <person name="Li Z."/>
            <person name="Guo J."/>
            <person name="Li S."/>
            <person name="Chen X."/>
            <person name="Wang C."/>
            <person name="Dai X."/>
            <person name="Yang H."/>
            <person name="Song W."/>
            <person name="Hou L."/>
            <person name="Xu J."/>
            <person name="Tong Z."/>
            <person name="Xu A."/>
            <person name="Yuan X."/>
            <person name="Wang W."/>
            <person name="Yang Q."/>
            <person name="Chen L."/>
            <person name="Sun Z."/>
            <person name="Wang K."/>
            <person name="Pan B."/>
            <person name="Chen J."/>
            <person name="Bao Y."/>
            <person name="Liu F."/>
            <person name="Qi X."/>
            <person name="Gang D.R."/>
            <person name="Wen J."/>
            <person name="Li J."/>
        </authorList>
    </citation>
    <scope>NUCLEOTIDE SEQUENCE</scope>
    <source>
        <tissue evidence="7">Leaf</tissue>
    </source>
</reference>
<dbReference type="InterPro" id="IPR015424">
    <property type="entry name" value="PyrdxlP-dep_Trfase"/>
</dbReference>
<evidence type="ECO:0000256" key="1">
    <source>
        <dbReference type="ARBA" id="ARBA00001933"/>
    </source>
</evidence>
<dbReference type="Proteomes" id="UP001085076">
    <property type="component" value="Miscellaneous, Linkage group lg01"/>
</dbReference>
<sequence>MLKQDPDVRYLHNCTKETIHGMEFKDYLTSLRLKTRSVSLLYQSLWISPSLGGATHVDIACDPYLVELAKKLTSLPLVTPISLDFKTKAEAVSLCNFPPCFEIDIFGLVFEDLLQQGGLFEVEKKNEKMAGILYNAIDGSGNFHVYRRVCPFILQRPDLEKLFIKKAVLEKMMQLKGHRLQLDTIEPYSCINMPDIEGEC</sequence>
<keyword evidence="5" id="KW-0663">Pyridoxal phosphate</keyword>
<comment type="cofactor">
    <cofactor evidence="1">
        <name>pyridoxal 5'-phosphate</name>
        <dbReference type="ChEBI" id="CHEBI:597326"/>
    </cofactor>
</comment>
<dbReference type="SUPFAM" id="SSF53383">
    <property type="entry name" value="PLP-dependent transferases"/>
    <property type="match status" value="1"/>
</dbReference>
<dbReference type="OrthoDB" id="1703350at2759"/>
<keyword evidence="2" id="KW-0032">Aminotransferase</keyword>